<comment type="caution">
    <text evidence="2">The sequence shown here is derived from an EMBL/GenBank/DDBJ whole genome shotgun (WGS) entry which is preliminary data.</text>
</comment>
<protein>
    <submittedName>
        <fullName evidence="2">Uncharacterized protein</fullName>
    </submittedName>
</protein>
<accession>A0A9P4ULX4</accession>
<proteinExistence type="predicted"/>
<name>A0A9P4ULX4_9PEZI</name>
<gene>
    <name evidence="2" type="ORF">K431DRAFT_287155</name>
</gene>
<feature type="region of interest" description="Disordered" evidence="1">
    <location>
        <begin position="305"/>
        <end position="337"/>
    </location>
</feature>
<evidence type="ECO:0000313" key="3">
    <source>
        <dbReference type="Proteomes" id="UP000799441"/>
    </source>
</evidence>
<keyword evidence="3" id="KW-1185">Reference proteome</keyword>
<evidence type="ECO:0000256" key="1">
    <source>
        <dbReference type="SAM" id="MobiDB-lite"/>
    </source>
</evidence>
<feature type="compositionally biased region" description="Polar residues" evidence="1">
    <location>
        <begin position="324"/>
        <end position="337"/>
    </location>
</feature>
<sequence>MLYVNPGGIPSMERSIELFRYLERHDDIERSELDSEVARLFFTYPDWSHSEHLIFLIKLYSRSAIIHVRSPHDPSEDDRAEAFMKDLTRWRDEPLMLSLTVARIGRISSVLQLAARYFAYTAFTNTELDQGSVDGWRKICLKAVLAGADLQGNFENQLDWDSPLGMAIENVMSTMWAYEIEGHMQYKLVSRFLKAWLSLLNDAGVNIPQYVLRESRLLKKVKSRLIDEVPKKRSPQTLQDLWVNWLLSGVRLKRTHRSPRWRLQWPPAASIGKLSGPRKSHILDQATSGHFQHYLHIPGAWGSPEEPDCQADSLNGLPSESVDTEQQSAPVNSMTSSTHKLGFPCTSSLFNHSVQGEAYRKLRLGKNDADALSSSADGSIYPIHEEGCKCRRCLQENDRRKRARQKTRKLLNQVSGSLDELRMDSGGGSGCGHPLPRDPPQPRDPCAV</sequence>
<reference evidence="2" key="1">
    <citation type="journal article" date="2020" name="Stud. Mycol.">
        <title>101 Dothideomycetes genomes: a test case for predicting lifestyles and emergence of pathogens.</title>
        <authorList>
            <person name="Haridas S."/>
            <person name="Albert R."/>
            <person name="Binder M."/>
            <person name="Bloem J."/>
            <person name="Labutti K."/>
            <person name="Salamov A."/>
            <person name="Andreopoulos B."/>
            <person name="Baker S."/>
            <person name="Barry K."/>
            <person name="Bills G."/>
            <person name="Bluhm B."/>
            <person name="Cannon C."/>
            <person name="Castanera R."/>
            <person name="Culley D."/>
            <person name="Daum C."/>
            <person name="Ezra D."/>
            <person name="Gonzalez J."/>
            <person name="Henrissat B."/>
            <person name="Kuo A."/>
            <person name="Liang C."/>
            <person name="Lipzen A."/>
            <person name="Lutzoni F."/>
            <person name="Magnuson J."/>
            <person name="Mondo S."/>
            <person name="Nolan M."/>
            <person name="Ohm R."/>
            <person name="Pangilinan J."/>
            <person name="Park H.-J."/>
            <person name="Ramirez L."/>
            <person name="Alfaro M."/>
            <person name="Sun H."/>
            <person name="Tritt A."/>
            <person name="Yoshinaga Y."/>
            <person name="Zwiers L.-H."/>
            <person name="Turgeon B."/>
            <person name="Goodwin S."/>
            <person name="Spatafora J."/>
            <person name="Crous P."/>
            <person name="Grigoriev I."/>
        </authorList>
    </citation>
    <scope>NUCLEOTIDE SEQUENCE</scope>
    <source>
        <strain evidence="2">CBS 116435</strain>
    </source>
</reference>
<organism evidence="2 3">
    <name type="scientific">Polychaeton citri CBS 116435</name>
    <dbReference type="NCBI Taxonomy" id="1314669"/>
    <lineage>
        <taxon>Eukaryota</taxon>
        <taxon>Fungi</taxon>
        <taxon>Dikarya</taxon>
        <taxon>Ascomycota</taxon>
        <taxon>Pezizomycotina</taxon>
        <taxon>Dothideomycetes</taxon>
        <taxon>Dothideomycetidae</taxon>
        <taxon>Capnodiales</taxon>
        <taxon>Capnodiaceae</taxon>
        <taxon>Polychaeton</taxon>
    </lineage>
</organism>
<feature type="compositionally biased region" description="Pro residues" evidence="1">
    <location>
        <begin position="437"/>
        <end position="448"/>
    </location>
</feature>
<dbReference type="Proteomes" id="UP000799441">
    <property type="component" value="Unassembled WGS sequence"/>
</dbReference>
<dbReference type="EMBL" id="MU003817">
    <property type="protein sequence ID" value="KAF2718979.1"/>
    <property type="molecule type" value="Genomic_DNA"/>
</dbReference>
<evidence type="ECO:0000313" key="2">
    <source>
        <dbReference type="EMBL" id="KAF2718979.1"/>
    </source>
</evidence>
<dbReference type="AlphaFoldDB" id="A0A9P4ULX4"/>
<feature type="region of interest" description="Disordered" evidence="1">
    <location>
        <begin position="413"/>
        <end position="448"/>
    </location>
</feature>